<dbReference type="GeneID" id="108045932"/>
<evidence type="ECO:0000256" key="4">
    <source>
        <dbReference type="RuleBase" id="RU000499"/>
    </source>
</evidence>
<dbReference type="InterPro" id="IPR013766">
    <property type="entry name" value="Thioredoxin_domain"/>
</dbReference>
<dbReference type="GO" id="GO:0004601">
    <property type="term" value="F:peroxidase activity"/>
    <property type="evidence" value="ECO:0007669"/>
    <property type="project" value="UniProtKB-KW"/>
</dbReference>
<dbReference type="FunFam" id="3.40.30.10:FF:000025">
    <property type="entry name" value="Glutathione peroxidase"/>
    <property type="match status" value="1"/>
</dbReference>
<comment type="similarity">
    <text evidence="1 4">Belongs to the glutathione peroxidase family.</text>
</comment>
<evidence type="ECO:0000313" key="7">
    <source>
        <dbReference type="Proteomes" id="UP001652680"/>
    </source>
</evidence>
<organism evidence="8">
    <name type="scientific">Drosophila rhopaloa</name>
    <name type="common">Fruit fly</name>
    <dbReference type="NCBI Taxonomy" id="1041015"/>
    <lineage>
        <taxon>Eukaryota</taxon>
        <taxon>Metazoa</taxon>
        <taxon>Ecdysozoa</taxon>
        <taxon>Arthropoda</taxon>
        <taxon>Hexapoda</taxon>
        <taxon>Insecta</taxon>
        <taxon>Pterygota</taxon>
        <taxon>Neoptera</taxon>
        <taxon>Endopterygota</taxon>
        <taxon>Diptera</taxon>
        <taxon>Brachycera</taxon>
        <taxon>Muscomorpha</taxon>
        <taxon>Ephydroidea</taxon>
        <taxon>Drosophilidae</taxon>
        <taxon>Drosophila</taxon>
        <taxon>Sophophora</taxon>
    </lineage>
</organism>
<name>A0A6P4F6G1_DRORH</name>
<protein>
    <recommendedName>
        <fullName evidence="4">Glutathione peroxidase</fullName>
    </recommendedName>
</protein>
<keyword evidence="2 4" id="KW-0575">Peroxidase</keyword>
<dbReference type="PANTHER" id="PTHR11592:SF78">
    <property type="entry name" value="GLUTATHIONE PEROXIDASE"/>
    <property type="match status" value="1"/>
</dbReference>
<reference evidence="7" key="1">
    <citation type="journal article" date="2021" name="Elife">
        <title>Highly contiguous assemblies of 101 drosophilid genomes.</title>
        <authorList>
            <person name="Kim B.Y."/>
            <person name="Wang J.R."/>
            <person name="Miller D.E."/>
            <person name="Barmina O."/>
            <person name="Delaney E."/>
            <person name="Thompson A."/>
            <person name="Comeault A.A."/>
            <person name="Peede D."/>
            <person name="D'Agostino E.R."/>
            <person name="Pelaez J."/>
            <person name="Aguilar J.M."/>
            <person name="Haji D."/>
            <person name="Matsunaga T."/>
            <person name="Armstrong E.E."/>
            <person name="Zych M."/>
            <person name="Ogawa Y."/>
            <person name="Stamenkovic-Radak M."/>
            <person name="Jelic M."/>
            <person name="Veselinovic M.S."/>
            <person name="Tanaskovic M."/>
            <person name="Eric P."/>
            <person name="Gao J.J."/>
            <person name="Katoh T.K."/>
            <person name="Toda M.J."/>
            <person name="Watabe H."/>
            <person name="Watada M."/>
            <person name="Davis J.S."/>
            <person name="Moyle L.C."/>
            <person name="Manoli G."/>
            <person name="Bertolini E."/>
            <person name="Kostal V."/>
            <person name="Hawley R.S."/>
            <person name="Takahashi A."/>
            <person name="Jones C.D."/>
            <person name="Price D.K."/>
            <person name="Whiteman N."/>
            <person name="Kopp A."/>
            <person name="Matute D.R."/>
            <person name="Petrov D.A."/>
        </authorList>
    </citation>
    <scope>NUCLEOTIDE SEQUENCE [LARGE SCALE GENOMIC DNA]</scope>
</reference>
<evidence type="ECO:0000256" key="3">
    <source>
        <dbReference type="ARBA" id="ARBA00023002"/>
    </source>
</evidence>
<dbReference type="PROSITE" id="PS51352">
    <property type="entry name" value="THIOREDOXIN_2"/>
    <property type="match status" value="1"/>
</dbReference>
<dbReference type="EnsemblMetazoa" id="XM_017125462.1">
    <property type="protein sequence ID" value="XP_016980951.1"/>
    <property type="gene ID" value="LOC108045932"/>
</dbReference>
<dbReference type="Pfam" id="PF00255">
    <property type="entry name" value="GSHPx"/>
    <property type="match status" value="1"/>
</dbReference>
<sequence length="239" mass="26108">MSLRQFQNISRQALRCYSIRRTLCPALELSQGQRQGLRLCTVLLPVSCASATSATSASSAAQYSTAAAIDMSANGDYKNAASIYEFTVKDTHGNEVSLDKYKGKVVLVVNIASKCGLTKNNYEKLTDLKEKYGDKGLVILNFPCNQFGSQMPEADGEAMVCHLRDSKADIGEVFAKVDVNGDNAAPLYKYLKAKQTGTLGSGIKWNFTKFLVNKEGIPVNRYAPTTDPLDISKDIEKLL</sequence>
<dbReference type="Proteomes" id="UP001652680">
    <property type="component" value="Unassembled WGS sequence"/>
</dbReference>
<evidence type="ECO:0000256" key="2">
    <source>
        <dbReference type="ARBA" id="ARBA00022559"/>
    </source>
</evidence>
<gene>
    <name evidence="8" type="primary">LOC108045932</name>
    <name evidence="6" type="synonym">108045932</name>
</gene>
<dbReference type="PROSITE" id="PS51355">
    <property type="entry name" value="GLUTATHIONE_PEROXID_3"/>
    <property type="match status" value="1"/>
</dbReference>
<dbReference type="Gene3D" id="3.40.30.10">
    <property type="entry name" value="Glutaredoxin"/>
    <property type="match status" value="1"/>
</dbReference>
<keyword evidence="7" id="KW-1185">Reference proteome</keyword>
<dbReference type="GO" id="GO:0006979">
    <property type="term" value="P:response to oxidative stress"/>
    <property type="evidence" value="ECO:0007669"/>
    <property type="project" value="InterPro"/>
</dbReference>
<evidence type="ECO:0000313" key="6">
    <source>
        <dbReference type="EnsemblMetazoa" id="XP_016980951.1"/>
    </source>
</evidence>
<reference evidence="6" key="3">
    <citation type="submission" date="2025-05" db="UniProtKB">
        <authorList>
            <consortium name="EnsemblMetazoa"/>
        </authorList>
    </citation>
    <scope>IDENTIFICATION</scope>
</reference>
<evidence type="ECO:0000259" key="5">
    <source>
        <dbReference type="PROSITE" id="PS51352"/>
    </source>
</evidence>
<accession>A0A6P4F6G1</accession>
<evidence type="ECO:0000313" key="8">
    <source>
        <dbReference type="RefSeq" id="XP_016980951.1"/>
    </source>
</evidence>
<proteinExistence type="inferred from homology"/>
<dbReference type="InterPro" id="IPR036249">
    <property type="entry name" value="Thioredoxin-like_sf"/>
</dbReference>
<dbReference type="AlphaFoldDB" id="A0A6P4F6G1"/>
<dbReference type="OMA" id="TFPMTEK"/>
<reference evidence="8" key="2">
    <citation type="submission" date="2025-04" db="UniProtKB">
        <authorList>
            <consortium name="RefSeq"/>
        </authorList>
    </citation>
    <scope>IDENTIFICATION</scope>
</reference>
<keyword evidence="3 4" id="KW-0560">Oxidoreductase</keyword>
<dbReference type="OrthoDB" id="446890at2759"/>
<dbReference type="SUPFAM" id="SSF52833">
    <property type="entry name" value="Thioredoxin-like"/>
    <property type="match status" value="1"/>
</dbReference>
<dbReference type="PANTHER" id="PTHR11592">
    <property type="entry name" value="GLUTATHIONE PEROXIDASE"/>
    <property type="match status" value="1"/>
</dbReference>
<dbReference type="PRINTS" id="PR01011">
    <property type="entry name" value="GLUTPROXDASE"/>
</dbReference>
<feature type="domain" description="Thioredoxin" evidence="5">
    <location>
        <begin position="77"/>
        <end position="239"/>
    </location>
</feature>
<evidence type="ECO:0000256" key="1">
    <source>
        <dbReference type="ARBA" id="ARBA00006926"/>
    </source>
</evidence>
<dbReference type="CTD" id="38413"/>
<dbReference type="InterPro" id="IPR000889">
    <property type="entry name" value="Glutathione_peroxidase"/>
</dbReference>
<dbReference type="CDD" id="cd00340">
    <property type="entry name" value="GSH_Peroxidase"/>
    <property type="match status" value="1"/>
</dbReference>
<dbReference type="RefSeq" id="XP_016980951.1">
    <property type="nucleotide sequence ID" value="XM_017125462.1"/>
</dbReference>